<organism evidence="9 10">
    <name type="scientific">Laccaria amethystina LaAM-08-1</name>
    <dbReference type="NCBI Taxonomy" id="1095629"/>
    <lineage>
        <taxon>Eukaryota</taxon>
        <taxon>Fungi</taxon>
        <taxon>Dikarya</taxon>
        <taxon>Basidiomycota</taxon>
        <taxon>Agaricomycotina</taxon>
        <taxon>Agaricomycetes</taxon>
        <taxon>Agaricomycetidae</taxon>
        <taxon>Agaricales</taxon>
        <taxon>Agaricineae</taxon>
        <taxon>Hydnangiaceae</taxon>
        <taxon>Laccaria</taxon>
    </lineage>
</organism>
<evidence type="ECO:0000256" key="1">
    <source>
        <dbReference type="ARBA" id="ARBA00004141"/>
    </source>
</evidence>
<dbReference type="OrthoDB" id="1077582at2759"/>
<feature type="transmembrane region" description="Helical" evidence="7">
    <location>
        <begin position="7"/>
        <end position="24"/>
    </location>
</feature>
<proteinExistence type="inferred from homology"/>
<evidence type="ECO:0000256" key="2">
    <source>
        <dbReference type="ARBA" id="ARBA00007282"/>
    </source>
</evidence>
<feature type="transmembrane region" description="Helical" evidence="7">
    <location>
        <begin position="331"/>
        <end position="349"/>
    </location>
</feature>
<accession>A0A0C9XYC4</accession>
<evidence type="ECO:0000313" key="10">
    <source>
        <dbReference type="Proteomes" id="UP000054477"/>
    </source>
</evidence>
<evidence type="ECO:0000256" key="7">
    <source>
        <dbReference type="SAM" id="Phobius"/>
    </source>
</evidence>
<keyword evidence="6 7" id="KW-0472">Membrane</keyword>
<keyword evidence="5 7" id="KW-1133">Transmembrane helix</keyword>
<gene>
    <name evidence="9" type="ORF">K443DRAFT_677430</name>
</gene>
<comment type="similarity">
    <text evidence="2">Belongs to the wax synthase family.</text>
</comment>
<dbReference type="GO" id="GO:0006629">
    <property type="term" value="P:lipid metabolic process"/>
    <property type="evidence" value="ECO:0007669"/>
    <property type="project" value="InterPro"/>
</dbReference>
<dbReference type="AlphaFoldDB" id="A0A0C9XYC4"/>
<evidence type="ECO:0000256" key="6">
    <source>
        <dbReference type="ARBA" id="ARBA00023136"/>
    </source>
</evidence>
<dbReference type="GO" id="GO:0016020">
    <property type="term" value="C:membrane"/>
    <property type="evidence" value="ECO:0007669"/>
    <property type="project" value="UniProtKB-SubCell"/>
</dbReference>
<keyword evidence="3" id="KW-0808">Transferase</keyword>
<dbReference type="GO" id="GO:0008374">
    <property type="term" value="F:O-acyltransferase activity"/>
    <property type="evidence" value="ECO:0007669"/>
    <property type="project" value="InterPro"/>
</dbReference>
<feature type="transmembrane region" description="Helical" evidence="7">
    <location>
        <begin position="30"/>
        <end position="48"/>
    </location>
</feature>
<dbReference type="InterPro" id="IPR032805">
    <property type="entry name" value="Wax_synthase_dom"/>
</dbReference>
<dbReference type="HOGENOM" id="CLU_032731_1_0_1"/>
<dbReference type="InterPro" id="IPR044851">
    <property type="entry name" value="Wax_synthase"/>
</dbReference>
<dbReference type="PANTHER" id="PTHR31595:SF67">
    <property type="entry name" value="WAX SYNTHASE DOMAIN-CONTAINING PROTEIN"/>
    <property type="match status" value="1"/>
</dbReference>
<keyword evidence="10" id="KW-1185">Reference proteome</keyword>
<feature type="transmembrane region" description="Helical" evidence="7">
    <location>
        <begin position="296"/>
        <end position="319"/>
    </location>
</feature>
<dbReference type="STRING" id="1095629.A0A0C9XYC4"/>
<dbReference type="Pfam" id="PF13813">
    <property type="entry name" value="MBOAT_2"/>
    <property type="match status" value="1"/>
</dbReference>
<sequence length="391" mass="44168">MHQKTEFKPILFLLTWGITLLSLVVRPSPYRGLLFIPILSICLYLAFYTTSADMASNNAVTCAVFSHIFSSLDLTVLTDVQNELRLVGHKMSISTASLSDRFWWALRLFSSPRGVGWAHEPTTHILPHPTTSRVRFLWDQLLRTVKYIIIFDVIRVLSYSNPYFQKGGPSLTDAGLLWRATVLAHVITTYAGLARLYTIYSIVSVGLGLTVPGDWPPLFGYLRDAYTVRRSWGRVWHQLMRRVFQVESDFLAYKVLRLPRQSTCTTYFKLFVAFFISGVIHHVGDYAALGHWHGGALAFFICQAAAITFEGAVITIAAKFGSDKPTPLKKVFGYLWVAAWLTYSMPMWWGPHMTGGYLEGDVHFSPIMGLSRGEWYPKPDPVNVLSADIIT</sequence>
<feature type="transmembrane region" description="Helical" evidence="7">
    <location>
        <begin position="266"/>
        <end position="284"/>
    </location>
</feature>
<comment type="subcellular location">
    <subcellularLocation>
        <location evidence="1">Membrane</location>
        <topology evidence="1">Multi-pass membrane protein</topology>
    </subcellularLocation>
</comment>
<name>A0A0C9XYC4_9AGAR</name>
<keyword evidence="4 7" id="KW-0812">Transmembrane</keyword>
<dbReference type="EMBL" id="KN838589">
    <property type="protein sequence ID" value="KIK02707.1"/>
    <property type="molecule type" value="Genomic_DNA"/>
</dbReference>
<dbReference type="Proteomes" id="UP000054477">
    <property type="component" value="Unassembled WGS sequence"/>
</dbReference>
<reference evidence="9 10" key="1">
    <citation type="submission" date="2014-04" db="EMBL/GenBank/DDBJ databases">
        <authorList>
            <consortium name="DOE Joint Genome Institute"/>
            <person name="Kuo A."/>
            <person name="Kohler A."/>
            <person name="Nagy L.G."/>
            <person name="Floudas D."/>
            <person name="Copeland A."/>
            <person name="Barry K.W."/>
            <person name="Cichocki N."/>
            <person name="Veneault-Fourrey C."/>
            <person name="LaButti K."/>
            <person name="Lindquist E.A."/>
            <person name="Lipzen A."/>
            <person name="Lundell T."/>
            <person name="Morin E."/>
            <person name="Murat C."/>
            <person name="Sun H."/>
            <person name="Tunlid A."/>
            <person name="Henrissat B."/>
            <person name="Grigoriev I.V."/>
            <person name="Hibbett D.S."/>
            <person name="Martin F."/>
            <person name="Nordberg H.P."/>
            <person name="Cantor M.N."/>
            <person name="Hua S.X."/>
        </authorList>
    </citation>
    <scope>NUCLEOTIDE SEQUENCE [LARGE SCALE GENOMIC DNA]</scope>
    <source>
        <strain evidence="9 10">LaAM-08-1</strain>
    </source>
</reference>
<dbReference type="PANTHER" id="PTHR31595">
    <property type="entry name" value="LONG-CHAIN-ALCOHOL O-FATTY-ACYLTRANSFERASE 3-RELATED"/>
    <property type="match status" value="1"/>
</dbReference>
<evidence type="ECO:0000256" key="4">
    <source>
        <dbReference type="ARBA" id="ARBA00022692"/>
    </source>
</evidence>
<evidence type="ECO:0000256" key="5">
    <source>
        <dbReference type="ARBA" id="ARBA00022989"/>
    </source>
</evidence>
<reference evidence="10" key="2">
    <citation type="submission" date="2015-01" db="EMBL/GenBank/DDBJ databases">
        <title>Evolutionary Origins and Diversification of the Mycorrhizal Mutualists.</title>
        <authorList>
            <consortium name="DOE Joint Genome Institute"/>
            <consortium name="Mycorrhizal Genomics Consortium"/>
            <person name="Kohler A."/>
            <person name="Kuo A."/>
            <person name="Nagy L.G."/>
            <person name="Floudas D."/>
            <person name="Copeland A."/>
            <person name="Barry K.W."/>
            <person name="Cichocki N."/>
            <person name="Veneault-Fourrey C."/>
            <person name="LaButti K."/>
            <person name="Lindquist E.A."/>
            <person name="Lipzen A."/>
            <person name="Lundell T."/>
            <person name="Morin E."/>
            <person name="Murat C."/>
            <person name="Riley R."/>
            <person name="Ohm R."/>
            <person name="Sun H."/>
            <person name="Tunlid A."/>
            <person name="Henrissat B."/>
            <person name="Grigoriev I.V."/>
            <person name="Hibbett D.S."/>
            <person name="Martin F."/>
        </authorList>
    </citation>
    <scope>NUCLEOTIDE SEQUENCE [LARGE SCALE GENOMIC DNA]</scope>
    <source>
        <strain evidence="10">LaAM-08-1</strain>
    </source>
</reference>
<evidence type="ECO:0000313" key="9">
    <source>
        <dbReference type="EMBL" id="KIK02707.1"/>
    </source>
</evidence>
<protein>
    <recommendedName>
        <fullName evidence="8">Wax synthase domain-containing protein</fullName>
    </recommendedName>
</protein>
<evidence type="ECO:0000259" key="8">
    <source>
        <dbReference type="Pfam" id="PF13813"/>
    </source>
</evidence>
<evidence type="ECO:0000256" key="3">
    <source>
        <dbReference type="ARBA" id="ARBA00022679"/>
    </source>
</evidence>
<feature type="domain" description="Wax synthase" evidence="8">
    <location>
        <begin position="215"/>
        <end position="301"/>
    </location>
</feature>